<name>H2ERT9_ALIFS</name>
<geneLocation type="plasmid" evidence="2">
    <name>pES657-44</name>
</geneLocation>
<protein>
    <submittedName>
        <fullName evidence="2">Uncharacterized protein</fullName>
    </submittedName>
</protein>
<organism evidence="2">
    <name type="scientific">Aliivibrio fischeri</name>
    <name type="common">Vibrio fischeri</name>
    <dbReference type="NCBI Taxonomy" id="668"/>
    <lineage>
        <taxon>Bacteria</taxon>
        <taxon>Pseudomonadati</taxon>
        <taxon>Pseudomonadota</taxon>
        <taxon>Gammaproteobacteria</taxon>
        <taxon>Vibrionales</taxon>
        <taxon>Vibrionaceae</taxon>
        <taxon>Aliivibrio</taxon>
    </lineage>
</organism>
<accession>H2ERT9</accession>
<proteinExistence type="predicted"/>
<keyword evidence="2" id="KW-0614">Plasmid</keyword>
<reference evidence="2" key="1">
    <citation type="submission" date="2011-11" db="EMBL/GenBank/DDBJ databases">
        <authorList>
            <person name="Summers A.O."/>
            <person name="Wireman J."/>
            <person name="Williams L.E."/>
        </authorList>
    </citation>
    <scope>NUCLEOTIDE SEQUENCE</scope>
    <source>
        <strain evidence="2">ES657</strain>
        <plasmid evidence="2">pES657-44</plasmid>
    </source>
</reference>
<evidence type="ECO:0000313" key="2">
    <source>
        <dbReference type="EMBL" id="AEY78106.1"/>
    </source>
</evidence>
<dbReference type="AlphaFoldDB" id="H2ERT9"/>
<feature type="region of interest" description="Disordered" evidence="1">
    <location>
        <begin position="1"/>
        <end position="24"/>
    </location>
</feature>
<sequence>MKQTNEKKEGMKMENQKDDYLPEHYPENQTCERVEDIFINPHLRESFNFTPNNDRDSLEWEHWYGRPFIEIDEHSEESYQDYVKRMSSIDIEIKLDTESQFYERQKELKDAWLKAWPTGKRYDVRCLTGGAWDRSSSLGMFASLGEAIERCHQGIALYGCM</sequence>
<evidence type="ECO:0000256" key="1">
    <source>
        <dbReference type="SAM" id="MobiDB-lite"/>
    </source>
</evidence>
<dbReference type="EMBL" id="JQ031551">
    <property type="protein sequence ID" value="AEY78106.1"/>
    <property type="molecule type" value="Genomic_DNA"/>
</dbReference>
<dbReference type="RefSeq" id="WP_014343712.1">
    <property type="nucleotide sequence ID" value="NC_016853.1"/>
</dbReference>